<evidence type="ECO:0000313" key="2">
    <source>
        <dbReference type="Proteomes" id="UP000037237"/>
    </source>
</evidence>
<protein>
    <recommendedName>
        <fullName evidence="3">DUF2769 domain-containing protein</fullName>
    </recommendedName>
</protein>
<evidence type="ECO:0000313" key="1">
    <source>
        <dbReference type="EMBL" id="KON29426.1"/>
    </source>
</evidence>
<evidence type="ECO:0008006" key="3">
    <source>
        <dbReference type="Google" id="ProtNLM"/>
    </source>
</evidence>
<gene>
    <name evidence="1" type="ORF">AC477_05930</name>
</gene>
<proteinExistence type="predicted"/>
<comment type="caution">
    <text evidence="1">The sequence shown here is derived from an EMBL/GenBank/DDBJ whole genome shotgun (WGS) entry which is preliminary data.</text>
</comment>
<dbReference type="AlphaFoldDB" id="A0A0M0BM56"/>
<sequence length="78" mass="8653">MTTNKINKSLCICPTCPTYNECAKDNEELLYCVSGRSITCITKESGCICPACKIAENLGLTKDYFCVYGTEKKQRGLK</sequence>
<dbReference type="Pfam" id="PF10967">
    <property type="entry name" value="DUF2769"/>
    <property type="match status" value="1"/>
</dbReference>
<dbReference type="Proteomes" id="UP000037237">
    <property type="component" value="Unassembled WGS sequence"/>
</dbReference>
<name>A0A0M0BM56_9ARCH</name>
<dbReference type="EMBL" id="LFWU01000157">
    <property type="protein sequence ID" value="KON29426.1"/>
    <property type="molecule type" value="Genomic_DNA"/>
</dbReference>
<organism evidence="1 2">
    <name type="scientific">miscellaneous Crenarchaeota group-1 archaeon SG8-32-1</name>
    <dbReference type="NCBI Taxonomy" id="1685124"/>
    <lineage>
        <taxon>Archaea</taxon>
        <taxon>Candidatus Bathyarchaeota</taxon>
        <taxon>MCG-1</taxon>
    </lineage>
</organism>
<accession>A0A0M0BM56</accession>
<reference evidence="1 2" key="1">
    <citation type="submission" date="2015-06" db="EMBL/GenBank/DDBJ databases">
        <title>New insights into the roles of widespread benthic archaea in carbon and nitrogen cycling.</title>
        <authorList>
            <person name="Lazar C.S."/>
            <person name="Baker B.J."/>
            <person name="Seitz K.W."/>
            <person name="Hyde A.S."/>
            <person name="Dick G.J."/>
            <person name="Hinrichs K.-U."/>
            <person name="Teske A.P."/>
        </authorList>
    </citation>
    <scope>NUCLEOTIDE SEQUENCE [LARGE SCALE GENOMIC DNA]</scope>
    <source>
        <strain evidence="1">SG8-32-1</strain>
    </source>
</reference>
<dbReference type="InterPro" id="IPR020075">
    <property type="entry name" value="Uncharacterised_AF2234"/>
</dbReference>